<proteinExistence type="predicted"/>
<dbReference type="EMBL" id="OOGT01000023">
    <property type="protein sequence ID" value="SPL69615.1"/>
    <property type="molecule type" value="Genomic_DNA"/>
</dbReference>
<dbReference type="AlphaFoldDB" id="A0A2U3MW59"/>
<name>A0A2U3MW59_9GAMM</name>
<organism evidence="2 3">
    <name type="scientific">Acinetobacter stercoris</name>
    <dbReference type="NCBI Taxonomy" id="2126983"/>
    <lineage>
        <taxon>Bacteria</taxon>
        <taxon>Pseudomonadati</taxon>
        <taxon>Pseudomonadota</taxon>
        <taxon>Gammaproteobacteria</taxon>
        <taxon>Moraxellales</taxon>
        <taxon>Moraxellaceae</taxon>
        <taxon>Acinetobacter</taxon>
    </lineage>
</organism>
<protein>
    <recommendedName>
        <fullName evidence="4">DUF2345 domain-containing protein</fullName>
    </recommendedName>
</protein>
<dbReference type="InParanoid" id="A0A2U3MW59"/>
<dbReference type="OrthoDB" id="6692159at2"/>
<reference evidence="3" key="1">
    <citation type="submission" date="2018-03" db="EMBL/GenBank/DDBJ databases">
        <authorList>
            <person name="Blom J."/>
        </authorList>
    </citation>
    <scope>NUCLEOTIDE SEQUENCE [LARGE SCALE GENOMIC DNA]</scope>
    <source>
        <strain evidence="3">KPC-SM-21</strain>
    </source>
</reference>
<evidence type="ECO:0000256" key="1">
    <source>
        <dbReference type="SAM" id="MobiDB-lite"/>
    </source>
</evidence>
<evidence type="ECO:0000313" key="3">
    <source>
        <dbReference type="Proteomes" id="UP000245974"/>
    </source>
</evidence>
<gene>
    <name evidence="2" type="ORF">KPC_0793</name>
</gene>
<keyword evidence="3" id="KW-1185">Reference proteome</keyword>
<feature type="region of interest" description="Disordered" evidence="1">
    <location>
        <begin position="128"/>
        <end position="147"/>
    </location>
</feature>
<evidence type="ECO:0008006" key="4">
    <source>
        <dbReference type="Google" id="ProtNLM"/>
    </source>
</evidence>
<dbReference type="RefSeq" id="WP_121973137.1">
    <property type="nucleotide sequence ID" value="NZ_OOGT01000023.1"/>
</dbReference>
<evidence type="ECO:0000313" key="2">
    <source>
        <dbReference type="EMBL" id="SPL69615.1"/>
    </source>
</evidence>
<accession>A0A2U3MW59</accession>
<dbReference type="Proteomes" id="UP000245974">
    <property type="component" value="Unassembled WGS sequence"/>
</dbReference>
<feature type="compositionally biased region" description="Acidic residues" evidence="1">
    <location>
        <begin position="136"/>
        <end position="147"/>
    </location>
</feature>
<sequence>MAGGSQIIINKDGIKVITPGKFESHAGQHKFTSGEKVTMPLTSLPTVPNNFSNKVDYKFEYLDGDGKKTEAPNIDEKELFVTNQETAALLAQRKLNNPIEDSTLRFYTDHQKPFNSVLVNSNDISIEAPEDPFFHEDDESNQTTEEE</sequence>